<dbReference type="EC" id="1.1.3.15" evidence="6"/>
<evidence type="ECO:0000313" key="6">
    <source>
        <dbReference type="EMBL" id="MBP1919467.1"/>
    </source>
</evidence>
<dbReference type="GO" id="GO:0003973">
    <property type="term" value="F:(S)-2-hydroxy-acid oxidase activity"/>
    <property type="evidence" value="ECO:0007669"/>
    <property type="project" value="UniProtKB-EC"/>
</dbReference>
<dbReference type="InterPro" id="IPR016164">
    <property type="entry name" value="FAD-linked_Oxase-like_C"/>
</dbReference>
<sequence length="461" mass="50334">MDIEIIGRLKEICGDDYVVSDLSKIGNYLYDETEEYLKPEACTDVVVAKPKDTKEISEIVKYANKALIPIIPRGGGTGLNGAVIPDRPGIILSMERLSKNIEVDDKNLMVIADSGVTLAQLNEELKKTKGLFFPIHPGDEGAQLGGMVAENAGGVSAVKHGIMRNHVKGLEVVLPTGEIVTLGGKLIKNNTGYDLLHMMVGSEGTLGIITKVILKLYAKQNHTGTLLVSFDSRQDASDTVPAILQSGITPLAIEYVEKNVIEEAARHMGLVWPAKEGIVDLMIILEEGTEDDLFAKSEAIVEIAEKFNAVDSIIAETAKDQRNILQIRSNVYTAFIEHAIDGMDISVPPASVPYFVRDLDEIAAKYNTTLPCVGHIGDGNIHNFVMKENGEKPSWFEDIRLDIYKAAMKYGGAITAEHGTGKTRKSYMPLQYTDREIEIMKGVKRAFDPNGILNPGTIVDL</sequence>
<evidence type="ECO:0000256" key="3">
    <source>
        <dbReference type="ARBA" id="ARBA00022827"/>
    </source>
</evidence>
<dbReference type="Gene3D" id="3.30.70.2740">
    <property type="match status" value="1"/>
</dbReference>
<dbReference type="PANTHER" id="PTHR42934:SF2">
    <property type="entry name" value="GLYCOLATE OXIDASE SUBUNIT GLCD"/>
    <property type="match status" value="1"/>
</dbReference>
<dbReference type="InterPro" id="IPR036318">
    <property type="entry name" value="FAD-bd_PCMH-like_sf"/>
</dbReference>
<feature type="domain" description="FAD-binding PCMH-type" evidence="5">
    <location>
        <begin position="39"/>
        <end position="219"/>
    </location>
</feature>
<dbReference type="Pfam" id="PF01565">
    <property type="entry name" value="FAD_binding_4"/>
    <property type="match status" value="1"/>
</dbReference>
<dbReference type="InterPro" id="IPR051914">
    <property type="entry name" value="FAD-linked_OxidoTrans_Type4"/>
</dbReference>
<dbReference type="SUPFAM" id="SSF56176">
    <property type="entry name" value="FAD-binding/transporter-associated domain-like"/>
    <property type="match status" value="1"/>
</dbReference>
<gene>
    <name evidence="6" type="ORF">J2Z34_001956</name>
</gene>
<evidence type="ECO:0000259" key="5">
    <source>
        <dbReference type="PROSITE" id="PS51387"/>
    </source>
</evidence>
<evidence type="ECO:0000313" key="7">
    <source>
        <dbReference type="Proteomes" id="UP001519271"/>
    </source>
</evidence>
<dbReference type="Pfam" id="PF02913">
    <property type="entry name" value="FAD-oxidase_C"/>
    <property type="match status" value="1"/>
</dbReference>
<comment type="cofactor">
    <cofactor evidence="1">
        <name>FAD</name>
        <dbReference type="ChEBI" id="CHEBI:57692"/>
    </cofactor>
</comment>
<keyword evidence="3" id="KW-0274">FAD</keyword>
<dbReference type="PANTHER" id="PTHR42934">
    <property type="entry name" value="GLYCOLATE OXIDASE SUBUNIT GLCD"/>
    <property type="match status" value="1"/>
</dbReference>
<evidence type="ECO:0000256" key="4">
    <source>
        <dbReference type="ARBA" id="ARBA00023002"/>
    </source>
</evidence>
<reference evidence="6 7" key="1">
    <citation type="submission" date="2021-03" db="EMBL/GenBank/DDBJ databases">
        <title>Genomic Encyclopedia of Type Strains, Phase IV (KMG-IV): sequencing the most valuable type-strain genomes for metagenomic binning, comparative biology and taxonomic classification.</title>
        <authorList>
            <person name="Goeker M."/>
        </authorList>
    </citation>
    <scope>NUCLEOTIDE SEQUENCE [LARGE SCALE GENOMIC DNA]</scope>
    <source>
        <strain evidence="6 7">DSM 6139</strain>
    </source>
</reference>
<dbReference type="InterPro" id="IPR006094">
    <property type="entry name" value="Oxid_FAD_bind_N"/>
</dbReference>
<dbReference type="InterPro" id="IPR016171">
    <property type="entry name" value="Vanillyl_alc_oxidase_C-sub2"/>
</dbReference>
<organism evidence="6 7">
    <name type="scientific">Youngiibacter multivorans</name>
    <dbReference type="NCBI Taxonomy" id="937251"/>
    <lineage>
        <taxon>Bacteria</taxon>
        <taxon>Bacillati</taxon>
        <taxon>Bacillota</taxon>
        <taxon>Clostridia</taxon>
        <taxon>Eubacteriales</taxon>
        <taxon>Clostridiaceae</taxon>
        <taxon>Youngiibacter</taxon>
    </lineage>
</organism>
<dbReference type="InterPro" id="IPR004113">
    <property type="entry name" value="FAD-bd_oxidored_4_C"/>
</dbReference>
<dbReference type="InterPro" id="IPR016169">
    <property type="entry name" value="FAD-bd_PCMH_sub2"/>
</dbReference>
<dbReference type="Proteomes" id="UP001519271">
    <property type="component" value="Unassembled WGS sequence"/>
</dbReference>
<dbReference type="SUPFAM" id="SSF55103">
    <property type="entry name" value="FAD-linked oxidases, C-terminal domain"/>
    <property type="match status" value="1"/>
</dbReference>
<evidence type="ECO:0000256" key="2">
    <source>
        <dbReference type="ARBA" id="ARBA00022630"/>
    </source>
</evidence>
<evidence type="ECO:0000256" key="1">
    <source>
        <dbReference type="ARBA" id="ARBA00001974"/>
    </source>
</evidence>
<dbReference type="InterPro" id="IPR016166">
    <property type="entry name" value="FAD-bd_PCMH"/>
</dbReference>
<keyword evidence="7" id="KW-1185">Reference proteome</keyword>
<keyword evidence="2" id="KW-0285">Flavoprotein</keyword>
<dbReference type="Gene3D" id="3.30.465.10">
    <property type="match status" value="1"/>
</dbReference>
<protein>
    <submittedName>
        <fullName evidence="6">Glycolate oxidase</fullName>
        <ecNumber evidence="6">1.1.3.15</ecNumber>
    </submittedName>
</protein>
<dbReference type="Gene3D" id="1.10.45.10">
    <property type="entry name" value="Vanillyl-alcohol Oxidase, Chain A, domain 4"/>
    <property type="match status" value="1"/>
</dbReference>
<name>A0ABS4G4I7_9CLOT</name>
<dbReference type="RefSeq" id="WP_209459667.1">
    <property type="nucleotide sequence ID" value="NZ_JAGGKC010000015.1"/>
</dbReference>
<dbReference type="EMBL" id="JAGGKC010000015">
    <property type="protein sequence ID" value="MBP1919467.1"/>
    <property type="molecule type" value="Genomic_DNA"/>
</dbReference>
<accession>A0ABS4G4I7</accession>
<proteinExistence type="predicted"/>
<comment type="caution">
    <text evidence="6">The sequence shown here is derived from an EMBL/GenBank/DDBJ whole genome shotgun (WGS) entry which is preliminary data.</text>
</comment>
<dbReference type="PROSITE" id="PS51387">
    <property type="entry name" value="FAD_PCMH"/>
    <property type="match status" value="1"/>
</dbReference>
<keyword evidence="4 6" id="KW-0560">Oxidoreductase</keyword>